<keyword evidence="1" id="KW-1133">Transmembrane helix</keyword>
<evidence type="ECO:0000313" key="3">
    <source>
        <dbReference type="Proteomes" id="UP001305815"/>
    </source>
</evidence>
<accession>A0ABM8I302</accession>
<organism evidence="2 3">
    <name type="scientific">Claveliimonas bilis</name>
    <dbReference type="NCBI Taxonomy" id="3028070"/>
    <lineage>
        <taxon>Bacteria</taxon>
        <taxon>Bacillati</taxon>
        <taxon>Bacillota</taxon>
        <taxon>Clostridia</taxon>
        <taxon>Lachnospirales</taxon>
        <taxon>Lachnospiraceae</taxon>
        <taxon>Claveliimonas</taxon>
    </lineage>
</organism>
<dbReference type="InterPro" id="IPR014202">
    <property type="entry name" value="Spore_II_R"/>
</dbReference>
<evidence type="ECO:0000256" key="1">
    <source>
        <dbReference type="SAM" id="Phobius"/>
    </source>
</evidence>
<dbReference type="EMBL" id="AP027742">
    <property type="protein sequence ID" value="BDZ76404.1"/>
    <property type="molecule type" value="Genomic_DNA"/>
</dbReference>
<evidence type="ECO:0000313" key="2">
    <source>
        <dbReference type="EMBL" id="BDZ76404.1"/>
    </source>
</evidence>
<sequence length="220" mass="24993">METGNRRERKRQVFCLAAALIAAAVITGFLVWQRGMLVEARSREAQEELAETVLRFHVLADSDSDRDQKLKMAVKEVLLSYMKKNMPETDDLEETIEWMGSHLSDMEKTGEMVLRNEGCTDEVSAEVVKDYFPEKNYGDVTFPAGEYTALRVKIGSGQGHNWWCCLYPNLCFTDAVRCVVPEEGKEKMGHVLSEDAYDMVTAFSDFKIRWFFFGDGASGK</sequence>
<dbReference type="NCBIfam" id="TIGR02837">
    <property type="entry name" value="spore_II_R"/>
    <property type="match status" value="1"/>
</dbReference>
<evidence type="ECO:0008006" key="4">
    <source>
        <dbReference type="Google" id="ProtNLM"/>
    </source>
</evidence>
<gene>
    <name evidence="2" type="ORF">Lac1_05870</name>
</gene>
<keyword evidence="3" id="KW-1185">Reference proteome</keyword>
<keyword evidence="1" id="KW-0472">Membrane</keyword>
<feature type="transmembrane region" description="Helical" evidence="1">
    <location>
        <begin position="12"/>
        <end position="32"/>
    </location>
</feature>
<dbReference type="Proteomes" id="UP001305815">
    <property type="component" value="Chromosome"/>
</dbReference>
<protein>
    <recommendedName>
        <fullName evidence="4">Stage II sporulation protein R</fullName>
    </recommendedName>
</protein>
<keyword evidence="1" id="KW-0812">Transmembrane</keyword>
<name>A0ABM8I302_9FIRM</name>
<dbReference type="Pfam" id="PF09551">
    <property type="entry name" value="Spore_II_R"/>
    <property type="match status" value="1"/>
</dbReference>
<dbReference type="RefSeq" id="WP_316266196.1">
    <property type="nucleotide sequence ID" value="NZ_AP027742.1"/>
</dbReference>
<proteinExistence type="predicted"/>
<reference evidence="3" key="1">
    <citation type="journal article" date="2023" name="Int. J. Syst. Evol. Microbiol.">
        <title>Claveliimonas bilis gen. nov., sp. nov., deoxycholic acid-producing bacteria isolated from human faeces, and reclassification of Sellimonas monacensis Zenner et al. 2021 as Claveliimonas monacensis comb. nov.</title>
        <authorList>
            <person name="Hisatomi A."/>
            <person name="Kastawa N.W.E.P.G."/>
            <person name="Song I."/>
            <person name="Ohkuma M."/>
            <person name="Fukiya S."/>
            <person name="Sakamoto M."/>
        </authorList>
    </citation>
    <scope>NUCLEOTIDE SEQUENCE [LARGE SCALE GENOMIC DNA]</scope>
    <source>
        <strain evidence="3">12BBH14</strain>
    </source>
</reference>